<comment type="caution">
    <text evidence="1">The sequence shown here is derived from an EMBL/GenBank/DDBJ whole genome shotgun (WGS) entry which is preliminary data.</text>
</comment>
<evidence type="ECO:0000313" key="1">
    <source>
        <dbReference type="EMBL" id="MFC7064027.1"/>
    </source>
</evidence>
<accession>A0ABW2ERX9</accession>
<gene>
    <name evidence="1" type="ORF">ACFQIC_19715</name>
</gene>
<proteinExistence type="predicted"/>
<dbReference type="RefSeq" id="WP_390217752.1">
    <property type="nucleotide sequence ID" value="NZ_JBHSZV010000062.1"/>
</dbReference>
<dbReference type="Gene3D" id="3.40.1360.10">
    <property type="match status" value="1"/>
</dbReference>
<dbReference type="Proteomes" id="UP001596410">
    <property type="component" value="Unassembled WGS sequence"/>
</dbReference>
<sequence length="114" mass="13179">MEERVLIVEGITDKKQINKVLKKPVDIICTHGTLGIERMEELILDYNLDHRPVFILVDEDDSGNKLRKQLTAELPHAEHIYIDKTFREVAATPEPELARALLSHHFEVKPIYLI</sequence>
<name>A0ABW2ERX9_9BACI</name>
<protein>
    <submittedName>
        <fullName evidence="1">Topoisomerase</fullName>
    </submittedName>
</protein>
<reference evidence="2" key="1">
    <citation type="journal article" date="2019" name="Int. J. Syst. Evol. Microbiol.">
        <title>The Global Catalogue of Microorganisms (GCM) 10K type strain sequencing project: providing services to taxonomists for standard genome sequencing and annotation.</title>
        <authorList>
            <consortium name="The Broad Institute Genomics Platform"/>
            <consortium name="The Broad Institute Genome Sequencing Center for Infectious Disease"/>
            <person name="Wu L."/>
            <person name="Ma J."/>
        </authorList>
    </citation>
    <scope>NUCLEOTIDE SEQUENCE [LARGE SCALE GENOMIC DNA]</scope>
    <source>
        <strain evidence="2">CGMCC 4.1621</strain>
    </source>
</reference>
<dbReference type="EMBL" id="JBHSZV010000062">
    <property type="protein sequence ID" value="MFC7064027.1"/>
    <property type="molecule type" value="Genomic_DNA"/>
</dbReference>
<dbReference type="PANTHER" id="PTHR39156">
    <property type="entry name" value="RIBONUCLEASE M5"/>
    <property type="match status" value="1"/>
</dbReference>
<keyword evidence="2" id="KW-1185">Reference proteome</keyword>
<organism evidence="1 2">
    <name type="scientific">Halobacillus seohaensis</name>
    <dbReference type="NCBI Taxonomy" id="447421"/>
    <lineage>
        <taxon>Bacteria</taxon>
        <taxon>Bacillati</taxon>
        <taxon>Bacillota</taxon>
        <taxon>Bacilli</taxon>
        <taxon>Bacillales</taxon>
        <taxon>Bacillaceae</taxon>
        <taxon>Halobacillus</taxon>
    </lineage>
</organism>
<evidence type="ECO:0000313" key="2">
    <source>
        <dbReference type="Proteomes" id="UP001596410"/>
    </source>
</evidence>
<dbReference type="PANTHER" id="PTHR39156:SF2">
    <property type="entry name" value="DNA PRIMASE (BACTERIAL TYPE) AND SMALL PRIMASE-LIKE PROTEINS"/>
    <property type="match status" value="1"/>
</dbReference>
<dbReference type="SUPFAM" id="SSF110455">
    <property type="entry name" value="Toprim domain"/>
    <property type="match status" value="1"/>
</dbReference>